<dbReference type="HOGENOM" id="CLU_966266_0_0_4"/>
<organism evidence="2 3">
    <name type="scientific">Verminephrobacter eiseniae (strain EF01-2)</name>
    <dbReference type="NCBI Taxonomy" id="391735"/>
    <lineage>
        <taxon>Bacteria</taxon>
        <taxon>Pseudomonadati</taxon>
        <taxon>Pseudomonadota</taxon>
        <taxon>Betaproteobacteria</taxon>
        <taxon>Burkholderiales</taxon>
        <taxon>Comamonadaceae</taxon>
        <taxon>Verminephrobacter</taxon>
    </lineage>
</organism>
<gene>
    <name evidence="2" type="ordered locus">Veis_1137</name>
</gene>
<dbReference type="Proteomes" id="UP000000374">
    <property type="component" value="Chromosome"/>
</dbReference>
<dbReference type="EMBL" id="CP000542">
    <property type="protein sequence ID" value="ABM56909.1"/>
    <property type="molecule type" value="Genomic_DNA"/>
</dbReference>
<sequence length="288" mass="30627">MHLQLHLQLSADNALHMAWSAHALDAPTVVNITGHAFCNLAGAGSNHGHFLQLPASRYLPLAADICRQRRAGQCARHAVGLAATPPGGRRSGPALRSMAHGRRAGPLPGARRNRTVGALICRSAGPARLARSARPPGLRLAALLIKPISGRSMQLWSTAPGVQVYAGHGLKADPARDRGRGAEAEGWLWQPGDGICLEPMESPDKSALGKTAIDQNSETDGHADKKIGRRTGRRSSLLLHVTRGAAVSLCEACSVSRQRRQWCASAQKNLSMHLLHGTSQSPTASRCR</sequence>
<accession>A1WH02</accession>
<dbReference type="STRING" id="391735.Veis_1137"/>
<dbReference type="SUPFAM" id="SSF74650">
    <property type="entry name" value="Galactose mutarotase-like"/>
    <property type="match status" value="1"/>
</dbReference>
<dbReference type="AlphaFoldDB" id="A1WH02"/>
<dbReference type="GO" id="GO:0030246">
    <property type="term" value="F:carbohydrate binding"/>
    <property type="evidence" value="ECO:0007669"/>
    <property type="project" value="InterPro"/>
</dbReference>
<dbReference type="GO" id="GO:0006006">
    <property type="term" value="P:glucose metabolic process"/>
    <property type="evidence" value="ECO:0007669"/>
    <property type="project" value="TreeGrafter"/>
</dbReference>
<dbReference type="PANTHER" id="PTHR10091">
    <property type="entry name" value="ALDOSE-1-EPIMERASE"/>
    <property type="match status" value="1"/>
</dbReference>
<dbReference type="eggNOG" id="COG2017">
    <property type="taxonomic scope" value="Bacteria"/>
</dbReference>
<dbReference type="InterPro" id="IPR014718">
    <property type="entry name" value="GH-type_carb-bd"/>
</dbReference>
<feature type="region of interest" description="Disordered" evidence="1">
    <location>
        <begin position="205"/>
        <end position="231"/>
    </location>
</feature>
<reference evidence="3" key="1">
    <citation type="submission" date="2006-12" db="EMBL/GenBank/DDBJ databases">
        <title>Complete sequence of chromosome 1 of Verminephrobacter eiseniae EF01-2.</title>
        <authorList>
            <person name="Copeland A."/>
            <person name="Lucas S."/>
            <person name="Lapidus A."/>
            <person name="Barry K."/>
            <person name="Detter J.C."/>
            <person name="Glavina del Rio T."/>
            <person name="Dalin E."/>
            <person name="Tice H."/>
            <person name="Pitluck S."/>
            <person name="Chertkov O."/>
            <person name="Brettin T."/>
            <person name="Bruce D."/>
            <person name="Han C."/>
            <person name="Tapia R."/>
            <person name="Gilna P."/>
            <person name="Schmutz J."/>
            <person name="Larimer F."/>
            <person name="Land M."/>
            <person name="Hauser L."/>
            <person name="Kyrpides N."/>
            <person name="Kim E."/>
            <person name="Stahl D."/>
            <person name="Richardson P."/>
        </authorList>
    </citation>
    <scope>NUCLEOTIDE SEQUENCE [LARGE SCALE GENOMIC DNA]</scope>
    <source>
        <strain evidence="3">EF01-2</strain>
    </source>
</reference>
<proteinExistence type="predicted"/>
<evidence type="ECO:0000313" key="2">
    <source>
        <dbReference type="EMBL" id="ABM56909.1"/>
    </source>
</evidence>
<dbReference type="PANTHER" id="PTHR10091:SF0">
    <property type="entry name" value="GALACTOSE MUTAROTASE"/>
    <property type="match status" value="1"/>
</dbReference>
<dbReference type="Gene3D" id="2.70.98.10">
    <property type="match status" value="1"/>
</dbReference>
<dbReference type="KEGG" id="vei:Veis_1137"/>
<dbReference type="GO" id="GO:0005737">
    <property type="term" value="C:cytoplasm"/>
    <property type="evidence" value="ECO:0007669"/>
    <property type="project" value="TreeGrafter"/>
</dbReference>
<protein>
    <submittedName>
        <fullName evidence="2">Uncharacterized protein</fullName>
    </submittedName>
</protein>
<evidence type="ECO:0000313" key="3">
    <source>
        <dbReference type="Proteomes" id="UP000000374"/>
    </source>
</evidence>
<keyword evidence="3" id="KW-1185">Reference proteome</keyword>
<dbReference type="GO" id="GO:0033499">
    <property type="term" value="P:galactose catabolic process via UDP-galactose, Leloir pathway"/>
    <property type="evidence" value="ECO:0007669"/>
    <property type="project" value="TreeGrafter"/>
</dbReference>
<dbReference type="InterPro" id="IPR011013">
    <property type="entry name" value="Gal_mutarotase_sf_dom"/>
</dbReference>
<name>A1WH02_VEREI</name>
<dbReference type="GO" id="GO:0004034">
    <property type="term" value="F:aldose 1-epimerase activity"/>
    <property type="evidence" value="ECO:0007669"/>
    <property type="project" value="TreeGrafter"/>
</dbReference>
<feature type="region of interest" description="Disordered" evidence="1">
    <location>
        <begin position="82"/>
        <end position="109"/>
    </location>
</feature>
<evidence type="ECO:0000256" key="1">
    <source>
        <dbReference type="SAM" id="MobiDB-lite"/>
    </source>
</evidence>